<evidence type="ECO:0000313" key="6">
    <source>
        <dbReference type="EMBL" id="MCJ8501149.1"/>
    </source>
</evidence>
<dbReference type="Gene3D" id="3.30.300.70">
    <property type="entry name" value="RimP-like superfamily, N-terminal"/>
    <property type="match status" value="1"/>
</dbReference>
<proteinExistence type="inferred from homology"/>
<dbReference type="Proteomes" id="UP001165427">
    <property type="component" value="Unassembled WGS sequence"/>
</dbReference>
<dbReference type="Gene3D" id="2.30.30.180">
    <property type="entry name" value="Ribosome maturation factor RimP, C-terminal domain"/>
    <property type="match status" value="1"/>
</dbReference>
<dbReference type="FunFam" id="3.30.300.70:FF:000001">
    <property type="entry name" value="Ribosome maturation factor RimP"/>
    <property type="match status" value="1"/>
</dbReference>
<keyword evidence="7" id="KW-1185">Reference proteome</keyword>
<reference evidence="6" key="1">
    <citation type="submission" date="2022-04" db="EMBL/GenBank/DDBJ databases">
        <title>Desulfatitalea alkaliphila sp. nov., a novel anaerobic sulfate-reducing bacterium isolated from terrestrial mud volcano, Taman Peninsula, Russia.</title>
        <authorList>
            <person name="Khomyakova M.A."/>
            <person name="Merkel A.Y."/>
            <person name="Slobodkin A.I."/>
        </authorList>
    </citation>
    <scope>NUCLEOTIDE SEQUENCE</scope>
    <source>
        <strain evidence="6">M08but</strain>
    </source>
</reference>
<evidence type="ECO:0000256" key="2">
    <source>
        <dbReference type="ARBA" id="ARBA00022517"/>
    </source>
</evidence>
<gene>
    <name evidence="3" type="primary">rimP</name>
    <name evidence="6" type="ORF">MRX98_11250</name>
</gene>
<comment type="subcellular location">
    <subcellularLocation>
        <location evidence="3">Cytoplasm</location>
    </subcellularLocation>
</comment>
<keyword evidence="1 3" id="KW-0963">Cytoplasm</keyword>
<accession>A0AA41UJH8</accession>
<keyword evidence="2 3" id="KW-0690">Ribosome biogenesis</keyword>
<dbReference type="GO" id="GO:0000028">
    <property type="term" value="P:ribosomal small subunit assembly"/>
    <property type="evidence" value="ECO:0007669"/>
    <property type="project" value="TreeGrafter"/>
</dbReference>
<name>A0AA41UJH8_9BACT</name>
<dbReference type="PANTHER" id="PTHR33867">
    <property type="entry name" value="RIBOSOME MATURATION FACTOR RIMP"/>
    <property type="match status" value="1"/>
</dbReference>
<dbReference type="InterPro" id="IPR003728">
    <property type="entry name" value="Ribosome_maturation_RimP"/>
</dbReference>
<dbReference type="Pfam" id="PF17384">
    <property type="entry name" value="DUF150_C"/>
    <property type="match status" value="1"/>
</dbReference>
<organism evidence="6 7">
    <name type="scientific">Desulfatitalea alkaliphila</name>
    <dbReference type="NCBI Taxonomy" id="2929485"/>
    <lineage>
        <taxon>Bacteria</taxon>
        <taxon>Pseudomonadati</taxon>
        <taxon>Thermodesulfobacteriota</taxon>
        <taxon>Desulfobacteria</taxon>
        <taxon>Desulfobacterales</taxon>
        <taxon>Desulfosarcinaceae</taxon>
        <taxon>Desulfatitalea</taxon>
    </lineage>
</organism>
<dbReference type="AlphaFoldDB" id="A0AA41UJH8"/>
<dbReference type="Pfam" id="PF02576">
    <property type="entry name" value="RimP_N"/>
    <property type="match status" value="1"/>
</dbReference>
<evidence type="ECO:0000256" key="3">
    <source>
        <dbReference type="HAMAP-Rule" id="MF_01077"/>
    </source>
</evidence>
<evidence type="ECO:0000256" key="1">
    <source>
        <dbReference type="ARBA" id="ARBA00022490"/>
    </source>
</evidence>
<dbReference type="InterPro" id="IPR028989">
    <property type="entry name" value="RimP_N"/>
</dbReference>
<dbReference type="HAMAP" id="MF_01077">
    <property type="entry name" value="RimP"/>
    <property type="match status" value="1"/>
</dbReference>
<dbReference type="GO" id="GO:0005829">
    <property type="term" value="C:cytosol"/>
    <property type="evidence" value="ECO:0007669"/>
    <property type="project" value="TreeGrafter"/>
</dbReference>
<comment type="function">
    <text evidence="3">Required for maturation of 30S ribosomal subunits.</text>
</comment>
<dbReference type="GO" id="GO:0006412">
    <property type="term" value="P:translation"/>
    <property type="evidence" value="ECO:0007669"/>
    <property type="project" value="TreeGrafter"/>
</dbReference>
<comment type="caution">
    <text evidence="6">The sequence shown here is derived from an EMBL/GenBank/DDBJ whole genome shotgun (WGS) entry which is preliminary data.</text>
</comment>
<dbReference type="SUPFAM" id="SSF74942">
    <property type="entry name" value="YhbC-like, C-terminal domain"/>
    <property type="match status" value="1"/>
</dbReference>
<comment type="similarity">
    <text evidence="3">Belongs to the RimP family.</text>
</comment>
<evidence type="ECO:0000259" key="4">
    <source>
        <dbReference type="Pfam" id="PF02576"/>
    </source>
</evidence>
<dbReference type="InterPro" id="IPR035956">
    <property type="entry name" value="RimP_N_sf"/>
</dbReference>
<dbReference type="EMBL" id="JALJRB010000011">
    <property type="protein sequence ID" value="MCJ8501149.1"/>
    <property type="molecule type" value="Genomic_DNA"/>
</dbReference>
<feature type="domain" description="Ribosome maturation factor RimP C-terminal" evidence="5">
    <location>
        <begin position="103"/>
        <end position="163"/>
    </location>
</feature>
<dbReference type="CDD" id="cd01734">
    <property type="entry name" value="YlxS_C"/>
    <property type="match status" value="1"/>
</dbReference>
<dbReference type="InterPro" id="IPR036847">
    <property type="entry name" value="RimP_C_sf"/>
</dbReference>
<dbReference type="SUPFAM" id="SSF75420">
    <property type="entry name" value="YhbC-like, N-terminal domain"/>
    <property type="match status" value="1"/>
</dbReference>
<evidence type="ECO:0000259" key="5">
    <source>
        <dbReference type="Pfam" id="PF17384"/>
    </source>
</evidence>
<dbReference type="InterPro" id="IPR028998">
    <property type="entry name" value="RimP_C"/>
</dbReference>
<dbReference type="PANTHER" id="PTHR33867:SF1">
    <property type="entry name" value="RIBOSOME MATURATION FACTOR RIMP"/>
    <property type="match status" value="1"/>
</dbReference>
<evidence type="ECO:0000313" key="7">
    <source>
        <dbReference type="Proteomes" id="UP001165427"/>
    </source>
</evidence>
<sequence>MTDPRDNDRQTVIGGTNPVIPQVWRLAEPLCRAEGMELVHVAFQREPGGRTLRLYLDKPGGVTLGDCATVSRQLSDLLDVGLALEGAYRLEVSSPGEQRPLGRLSDFERFQGCRARVRIARPINGRKNFTGTLQGVRGPAIQMVVDNQVVDIVFAEIVKAHLIQPNGENPC</sequence>
<dbReference type="RefSeq" id="WP_246907566.1">
    <property type="nucleotide sequence ID" value="NZ_JALJRB010000011.1"/>
</dbReference>
<feature type="domain" description="Ribosome maturation factor RimP N-terminal" evidence="4">
    <location>
        <begin position="27"/>
        <end position="96"/>
    </location>
</feature>
<protein>
    <recommendedName>
        <fullName evidence="3">Ribosome maturation factor RimP</fullName>
    </recommendedName>
</protein>